<dbReference type="InterPro" id="IPR001128">
    <property type="entry name" value="Cyt_P450"/>
</dbReference>
<dbReference type="Gene3D" id="1.10.630.10">
    <property type="entry name" value="Cytochrome P450"/>
    <property type="match status" value="1"/>
</dbReference>
<evidence type="ECO:0000256" key="8">
    <source>
        <dbReference type="ARBA" id="ARBA00023033"/>
    </source>
</evidence>
<comment type="cofactor">
    <cofactor evidence="1">
        <name>heme</name>
        <dbReference type="ChEBI" id="CHEBI:30413"/>
    </cofactor>
</comment>
<dbReference type="InterPro" id="IPR036396">
    <property type="entry name" value="Cyt_P450_sf"/>
</dbReference>
<protein>
    <recommendedName>
        <fullName evidence="11">Cytochrome P450</fullName>
    </recommendedName>
</protein>
<name>A0A9W8J6J9_9AGAR</name>
<dbReference type="GO" id="GO:0005506">
    <property type="term" value="F:iron ion binding"/>
    <property type="evidence" value="ECO:0007669"/>
    <property type="project" value="InterPro"/>
</dbReference>
<dbReference type="GO" id="GO:0020037">
    <property type="term" value="F:heme binding"/>
    <property type="evidence" value="ECO:0007669"/>
    <property type="project" value="InterPro"/>
</dbReference>
<keyword evidence="5" id="KW-0479">Metal-binding</keyword>
<evidence type="ECO:0000256" key="1">
    <source>
        <dbReference type="ARBA" id="ARBA00001971"/>
    </source>
</evidence>
<accession>A0A9W8J6J9</accession>
<dbReference type="GO" id="GO:0004497">
    <property type="term" value="F:monooxygenase activity"/>
    <property type="evidence" value="ECO:0007669"/>
    <property type="project" value="UniProtKB-KW"/>
</dbReference>
<dbReference type="OrthoDB" id="2789670at2759"/>
<feature type="non-terminal residue" evidence="9">
    <location>
        <position position="1"/>
    </location>
</feature>
<dbReference type="PANTHER" id="PTHR46300:SF7">
    <property type="entry name" value="P450, PUTATIVE (EUROFUNG)-RELATED"/>
    <property type="match status" value="1"/>
</dbReference>
<comment type="pathway">
    <text evidence="2">Secondary metabolite biosynthesis.</text>
</comment>
<gene>
    <name evidence="9" type="ORF">H1R20_g10102</name>
</gene>
<evidence type="ECO:0000256" key="5">
    <source>
        <dbReference type="ARBA" id="ARBA00022723"/>
    </source>
</evidence>
<evidence type="ECO:0000256" key="3">
    <source>
        <dbReference type="ARBA" id="ARBA00010617"/>
    </source>
</evidence>
<dbReference type="InterPro" id="IPR002401">
    <property type="entry name" value="Cyt_P450_E_grp-I"/>
</dbReference>
<evidence type="ECO:0000313" key="10">
    <source>
        <dbReference type="Proteomes" id="UP001140091"/>
    </source>
</evidence>
<evidence type="ECO:0000256" key="4">
    <source>
        <dbReference type="ARBA" id="ARBA00022617"/>
    </source>
</evidence>
<dbReference type="InterPro" id="IPR050364">
    <property type="entry name" value="Cytochrome_P450_fung"/>
</dbReference>
<evidence type="ECO:0000256" key="7">
    <source>
        <dbReference type="ARBA" id="ARBA00023004"/>
    </source>
</evidence>
<keyword evidence="10" id="KW-1185">Reference proteome</keyword>
<dbReference type="PANTHER" id="PTHR46300">
    <property type="entry name" value="P450, PUTATIVE (EUROFUNG)-RELATED-RELATED"/>
    <property type="match status" value="1"/>
</dbReference>
<keyword evidence="7" id="KW-0408">Iron</keyword>
<evidence type="ECO:0000256" key="2">
    <source>
        <dbReference type="ARBA" id="ARBA00005179"/>
    </source>
</evidence>
<comment type="similarity">
    <text evidence="3">Belongs to the cytochrome P450 family.</text>
</comment>
<evidence type="ECO:0000313" key="9">
    <source>
        <dbReference type="EMBL" id="KAJ2926998.1"/>
    </source>
</evidence>
<dbReference type="Proteomes" id="UP001140091">
    <property type="component" value="Unassembled WGS sequence"/>
</dbReference>
<evidence type="ECO:0008006" key="11">
    <source>
        <dbReference type="Google" id="ProtNLM"/>
    </source>
</evidence>
<dbReference type="SUPFAM" id="SSF48264">
    <property type="entry name" value="Cytochrome P450"/>
    <property type="match status" value="1"/>
</dbReference>
<keyword evidence="6" id="KW-0560">Oxidoreductase</keyword>
<reference evidence="9" key="1">
    <citation type="submission" date="2022-06" db="EMBL/GenBank/DDBJ databases">
        <title>Genome Sequence of Candolleomyces eurysporus.</title>
        <authorList>
            <person name="Buettner E."/>
        </authorList>
    </citation>
    <scope>NUCLEOTIDE SEQUENCE</scope>
    <source>
        <strain evidence="9">VTCC 930004</strain>
    </source>
</reference>
<keyword evidence="4" id="KW-0349">Heme</keyword>
<keyword evidence="8" id="KW-0503">Monooxygenase</keyword>
<dbReference type="Pfam" id="PF00067">
    <property type="entry name" value="p450"/>
    <property type="match status" value="1"/>
</dbReference>
<dbReference type="EMBL" id="JANBPK010001040">
    <property type="protein sequence ID" value="KAJ2926998.1"/>
    <property type="molecule type" value="Genomic_DNA"/>
</dbReference>
<organism evidence="9 10">
    <name type="scientific">Candolleomyces eurysporus</name>
    <dbReference type="NCBI Taxonomy" id="2828524"/>
    <lineage>
        <taxon>Eukaryota</taxon>
        <taxon>Fungi</taxon>
        <taxon>Dikarya</taxon>
        <taxon>Basidiomycota</taxon>
        <taxon>Agaricomycotina</taxon>
        <taxon>Agaricomycetes</taxon>
        <taxon>Agaricomycetidae</taxon>
        <taxon>Agaricales</taxon>
        <taxon>Agaricineae</taxon>
        <taxon>Psathyrellaceae</taxon>
        <taxon>Candolleomyces</taxon>
    </lineage>
</organism>
<dbReference type="GO" id="GO:0016705">
    <property type="term" value="F:oxidoreductase activity, acting on paired donors, with incorporation or reduction of molecular oxygen"/>
    <property type="evidence" value="ECO:0007669"/>
    <property type="project" value="InterPro"/>
</dbReference>
<dbReference type="PRINTS" id="PR00463">
    <property type="entry name" value="EP450I"/>
</dbReference>
<sequence>MIVHAVAMNVNQNGFYLDFRSYALRSQYHPIIQEETKSFLRKVKSQPDDIFEHVQFLFGTEIMRIAYGFDDIRRNEALIHNAEALIMGFSEAVVPGRFLVNVFPSLKHIPSWFPGAGFKRFLGDLARISLKTLYPPFEEAKHDFANGKKGTYPSMAADLIDRLPEDNDVNRAEMESIARNVCGIAYVAGAETTVNLALALLYALGSHPDIQRKGQTEIDSVVGLDRLPAVADIQDLPYVHAIVKEVGRWFTVVPLGIPHSNSKDDEYDGFFIPKGTIIFQNNWTMMHDPDVFDKPFEFIPERYLKDGQIDPSVPDAEAAAFGHGRRNDALFLMAASLLATYTLTVPKDEAGGTVPMKLQSQDPLVMQPAHFQCQLALRPGRERLLSE</sequence>
<dbReference type="AlphaFoldDB" id="A0A9W8J6J9"/>
<comment type="caution">
    <text evidence="9">The sequence shown here is derived from an EMBL/GenBank/DDBJ whole genome shotgun (WGS) entry which is preliminary data.</text>
</comment>
<proteinExistence type="inferred from homology"/>
<evidence type="ECO:0000256" key="6">
    <source>
        <dbReference type="ARBA" id="ARBA00023002"/>
    </source>
</evidence>